<protein>
    <submittedName>
        <fullName evidence="2">Membrane protein</fullName>
    </submittedName>
</protein>
<organism evidence="2 3">
    <name type="scientific">Streptococcus equi subsp. zooepidemicus</name>
    <dbReference type="NCBI Taxonomy" id="40041"/>
    <lineage>
        <taxon>Bacteria</taxon>
        <taxon>Bacillati</taxon>
        <taxon>Bacillota</taxon>
        <taxon>Bacilli</taxon>
        <taxon>Lactobacillales</taxon>
        <taxon>Streptococcaceae</taxon>
        <taxon>Streptococcus</taxon>
    </lineage>
</organism>
<evidence type="ECO:0000313" key="3">
    <source>
        <dbReference type="Proteomes" id="UP000255476"/>
    </source>
</evidence>
<comment type="caution">
    <text evidence="2">The sequence shown here is derived from an EMBL/GenBank/DDBJ whole genome shotgun (WGS) entry which is preliminary data.</text>
</comment>
<accession>A0AAX2LH33</accession>
<dbReference type="RefSeq" id="WP_111677630.1">
    <property type="nucleotide sequence ID" value="NZ_CP065054.1"/>
</dbReference>
<evidence type="ECO:0000256" key="1">
    <source>
        <dbReference type="SAM" id="SignalP"/>
    </source>
</evidence>
<proteinExistence type="predicted"/>
<evidence type="ECO:0000313" key="2">
    <source>
        <dbReference type="EMBL" id="SUO80775.1"/>
    </source>
</evidence>
<dbReference type="GeneID" id="83703899"/>
<keyword evidence="1" id="KW-0732">Signal</keyword>
<name>A0AAX2LH33_STRSZ</name>
<sequence>MKRLKTLCFLATAITLTLAPISTSQTQPQTVYASAVTEQGCRSLGKGWYRCPDGDVFDDEYVAPKKSIWSSWLSWLFDSIWGTVRKWF</sequence>
<dbReference type="Proteomes" id="UP000255476">
    <property type="component" value="Unassembled WGS sequence"/>
</dbReference>
<dbReference type="AlphaFoldDB" id="A0AAX2LH33"/>
<dbReference type="EMBL" id="UHHT01000001">
    <property type="protein sequence ID" value="SUO80775.1"/>
    <property type="molecule type" value="Genomic_DNA"/>
</dbReference>
<feature type="chain" id="PRO_5043881097" evidence="1">
    <location>
        <begin position="20"/>
        <end position="88"/>
    </location>
</feature>
<feature type="signal peptide" evidence="1">
    <location>
        <begin position="1"/>
        <end position="19"/>
    </location>
</feature>
<gene>
    <name evidence="2" type="ORF">NCTC7023_00529</name>
</gene>
<reference evidence="2 3" key="1">
    <citation type="submission" date="2018-06" db="EMBL/GenBank/DDBJ databases">
        <authorList>
            <consortium name="Pathogen Informatics"/>
            <person name="Doyle S."/>
        </authorList>
    </citation>
    <scope>NUCLEOTIDE SEQUENCE [LARGE SCALE GENOMIC DNA]</scope>
    <source>
        <strain evidence="2 3">NCTC7023</strain>
    </source>
</reference>